<dbReference type="PANTHER" id="PTHR30580:SF0">
    <property type="entry name" value="PRIMOSOMAL PROTEIN N"/>
    <property type="match status" value="1"/>
</dbReference>
<evidence type="ECO:0000256" key="5">
    <source>
        <dbReference type="ARBA" id="ARBA00022801"/>
    </source>
</evidence>
<sequence>MIDNSSSKGCPEPGAGARVAVLLPLPLAGPYDYRAPAGERLAPGLVVRVPLGRREVIGVVWEAPANADAPAVGDAALRPVLAVLETPPVPEPLRRLVDWVAAYTVQPPGAVLRLVLSVPDALMPPRSARGWSRAARDGGAPPARLNEGRARVLAALDEAAAHGQPALVTADLAARAGVTAAVITAMGKAGLIAARGMDGDPAPGPGPDPAHPGPVLSPAQAGVAAELRARVGAGFSVCVLHGVTGSGKTEVYFEAVAETLRQGRQAVILLPEIALATQWPERFQARFGARPLTWHSQVPDGQRRRGWRGVAQGRVPVVVGARSALFLPFPALGLIIVDEEHDASYKQDDGVPYHARDMAVVRARLEGVPVILASATPALETLENARRGRYHLLRLPARHGGAVLPAVTLVDLRAHPPQRWQAGGEDAPFQTGWIAPPLVSAIRDTLAAGEQVLLYLNRRGYAPLTLCRHCGHRLACPNCSAWLVEHRASGRLCCHHCGHQRPIPTTCPACGAEDSLVACGPGVERLAEEVAHRFPKARALMATSDTLGGPKEAAEMIRRVGAGEVDVLIGTQIMAKGHHFPGLTLVGVIDGDLGLAGGDPRAAERTHQLLHQVAGRAGRAGRPGRVLIQTADPGHPVMEALASGDDAVFLETEAAEREAHGLPPFGRLVALIVSGEDPGATQATARALARCAPEGAGVRVLGPAPAPLSLLRGRHRVRLLLKAPRAVRVQPLVGSWLDQVPVPRGVKVQVDVDPVSFL</sequence>
<dbReference type="GO" id="GO:1990077">
    <property type="term" value="C:primosome complex"/>
    <property type="evidence" value="ECO:0007669"/>
    <property type="project" value="UniProtKB-UniRule"/>
</dbReference>
<dbReference type="InterPro" id="IPR042115">
    <property type="entry name" value="PriA_3primeBD_sf"/>
</dbReference>
<dbReference type="InterPro" id="IPR001650">
    <property type="entry name" value="Helicase_C-like"/>
</dbReference>
<accession>A0A512H9V1</accession>
<gene>
    <name evidence="12 15" type="primary">priA</name>
    <name evidence="15" type="ORF">ROR02_23670</name>
</gene>
<evidence type="ECO:0000256" key="4">
    <source>
        <dbReference type="ARBA" id="ARBA00022741"/>
    </source>
</evidence>
<dbReference type="InterPro" id="IPR005259">
    <property type="entry name" value="PriA"/>
</dbReference>
<feature type="compositionally biased region" description="Pro residues" evidence="13">
    <location>
        <begin position="202"/>
        <end position="212"/>
    </location>
</feature>
<keyword evidence="4 12" id="KW-0547">Nucleotide-binding</keyword>
<dbReference type="Pfam" id="PF18319">
    <property type="entry name" value="Zn_ribbon_PriA"/>
    <property type="match status" value="1"/>
</dbReference>
<keyword evidence="2 12" id="KW-0235">DNA replication</keyword>
<feature type="binding site" evidence="12">
    <location>
        <position position="476"/>
    </location>
    <ligand>
        <name>Zn(2+)</name>
        <dbReference type="ChEBI" id="CHEBI:29105"/>
        <label>2</label>
    </ligand>
</feature>
<keyword evidence="1 12" id="KW-0639">Primosome</keyword>
<dbReference type="Gene3D" id="3.40.50.300">
    <property type="entry name" value="P-loop containing nucleotide triphosphate hydrolases"/>
    <property type="match status" value="2"/>
</dbReference>
<dbReference type="SUPFAM" id="SSF52540">
    <property type="entry name" value="P-loop containing nucleoside triphosphate hydrolases"/>
    <property type="match status" value="2"/>
</dbReference>
<dbReference type="RefSeq" id="WP_147164253.1">
    <property type="nucleotide sequence ID" value="NZ_BJZO01000066.1"/>
</dbReference>
<dbReference type="InterPro" id="IPR041222">
    <property type="entry name" value="PriA_3primeBD"/>
</dbReference>
<evidence type="ECO:0000256" key="6">
    <source>
        <dbReference type="ARBA" id="ARBA00022806"/>
    </source>
</evidence>
<keyword evidence="8 12" id="KW-0067">ATP-binding</keyword>
<keyword evidence="7 12" id="KW-0862">Zinc</keyword>
<comment type="catalytic activity">
    <reaction evidence="11 12">
        <text>ATP + H2O = ADP + phosphate + H(+)</text>
        <dbReference type="Rhea" id="RHEA:13065"/>
        <dbReference type="ChEBI" id="CHEBI:15377"/>
        <dbReference type="ChEBI" id="CHEBI:15378"/>
        <dbReference type="ChEBI" id="CHEBI:30616"/>
        <dbReference type="ChEBI" id="CHEBI:43474"/>
        <dbReference type="ChEBI" id="CHEBI:456216"/>
        <dbReference type="EC" id="5.6.2.4"/>
    </reaction>
</comment>
<name>A0A512H9V1_9PROT</name>
<dbReference type="PANTHER" id="PTHR30580">
    <property type="entry name" value="PRIMOSOMAL PROTEIN N"/>
    <property type="match status" value="1"/>
</dbReference>
<feature type="domain" description="Helicase ATP-binding" evidence="14">
    <location>
        <begin position="229"/>
        <end position="395"/>
    </location>
</feature>
<evidence type="ECO:0000256" key="12">
    <source>
        <dbReference type="HAMAP-Rule" id="MF_00983"/>
    </source>
</evidence>
<feature type="binding site" evidence="12">
    <location>
        <position position="507"/>
    </location>
    <ligand>
        <name>Zn(2+)</name>
        <dbReference type="ChEBI" id="CHEBI:29105"/>
        <label>1</label>
    </ligand>
</feature>
<comment type="catalytic activity">
    <reaction evidence="12">
        <text>Couples ATP hydrolysis with the unwinding of duplex DNA by translocating in the 3'-5' direction.</text>
        <dbReference type="EC" id="5.6.2.4"/>
    </reaction>
</comment>
<dbReference type="Pfam" id="PF17764">
    <property type="entry name" value="PriA_3primeBD"/>
    <property type="match status" value="1"/>
</dbReference>
<evidence type="ECO:0000313" key="15">
    <source>
        <dbReference type="EMBL" id="GEO82236.1"/>
    </source>
</evidence>
<keyword evidence="5 12" id="KW-0378">Hydrolase</keyword>
<evidence type="ECO:0000256" key="11">
    <source>
        <dbReference type="ARBA" id="ARBA00048988"/>
    </source>
</evidence>
<keyword evidence="6 12" id="KW-0347">Helicase</keyword>
<feature type="region of interest" description="Disordered" evidence="13">
    <location>
        <begin position="196"/>
        <end position="219"/>
    </location>
</feature>
<dbReference type="Gene3D" id="3.40.1440.60">
    <property type="entry name" value="PriA, 3(prime) DNA-binding domain"/>
    <property type="match status" value="1"/>
</dbReference>
<comment type="similarity">
    <text evidence="12">Belongs to the helicase family. PriA subfamily.</text>
</comment>
<feature type="binding site" evidence="12">
    <location>
        <position position="510"/>
    </location>
    <ligand>
        <name>Zn(2+)</name>
        <dbReference type="ChEBI" id="CHEBI:29105"/>
        <label>1</label>
    </ligand>
</feature>
<dbReference type="CDD" id="cd17929">
    <property type="entry name" value="DEXHc_priA"/>
    <property type="match status" value="1"/>
</dbReference>
<dbReference type="InterPro" id="IPR041236">
    <property type="entry name" value="PriA_C"/>
</dbReference>
<protein>
    <recommendedName>
        <fullName evidence="12">Replication restart protein PriA</fullName>
    </recommendedName>
    <alternativeName>
        <fullName evidence="12">ATP-dependent DNA helicase PriA</fullName>
        <ecNumber evidence="12">5.6.2.4</ecNumber>
    </alternativeName>
    <alternativeName>
        <fullName evidence="12">DNA 3'-5' helicase PriA</fullName>
    </alternativeName>
</protein>
<dbReference type="OrthoDB" id="9759544at2"/>
<dbReference type="AlphaFoldDB" id="A0A512H9V1"/>
<dbReference type="InterPro" id="IPR027417">
    <property type="entry name" value="P-loop_NTPase"/>
</dbReference>
<dbReference type="GO" id="GO:0006302">
    <property type="term" value="P:double-strand break repair"/>
    <property type="evidence" value="ECO:0007669"/>
    <property type="project" value="InterPro"/>
</dbReference>
<dbReference type="InterPro" id="IPR011545">
    <property type="entry name" value="DEAD/DEAH_box_helicase_dom"/>
</dbReference>
<comment type="cofactor">
    <cofactor evidence="12">
        <name>Zn(2+)</name>
        <dbReference type="ChEBI" id="CHEBI:29105"/>
    </cofactor>
    <text evidence="12">Binds 2 zinc ions per subunit.</text>
</comment>
<proteinExistence type="inferred from homology"/>
<dbReference type="Pfam" id="PF00271">
    <property type="entry name" value="Helicase_C"/>
    <property type="match status" value="1"/>
</dbReference>
<dbReference type="NCBIfam" id="TIGR00595">
    <property type="entry name" value="priA"/>
    <property type="match status" value="1"/>
</dbReference>
<organism evidence="15 16">
    <name type="scientific">Pararhodospirillum oryzae</name>
    <dbReference type="NCBI Taxonomy" id="478448"/>
    <lineage>
        <taxon>Bacteria</taxon>
        <taxon>Pseudomonadati</taxon>
        <taxon>Pseudomonadota</taxon>
        <taxon>Alphaproteobacteria</taxon>
        <taxon>Rhodospirillales</taxon>
        <taxon>Rhodospirillaceae</taxon>
        <taxon>Pararhodospirillum</taxon>
    </lineage>
</organism>
<dbReference type="GO" id="GO:0008270">
    <property type="term" value="F:zinc ion binding"/>
    <property type="evidence" value="ECO:0007669"/>
    <property type="project" value="UniProtKB-UniRule"/>
</dbReference>
<keyword evidence="3 12" id="KW-0479">Metal-binding</keyword>
<reference evidence="15 16" key="1">
    <citation type="submission" date="2019-07" db="EMBL/GenBank/DDBJ databases">
        <title>Whole genome shotgun sequence of Rhodospirillum oryzae NBRC 107573.</title>
        <authorList>
            <person name="Hosoyama A."/>
            <person name="Uohara A."/>
            <person name="Ohji S."/>
            <person name="Ichikawa N."/>
        </authorList>
    </citation>
    <scope>NUCLEOTIDE SEQUENCE [LARGE SCALE GENOMIC DNA]</scope>
    <source>
        <strain evidence="15 16">NBRC 107573</strain>
    </source>
</reference>
<keyword evidence="16" id="KW-1185">Reference proteome</keyword>
<dbReference type="Pfam" id="PF18074">
    <property type="entry name" value="PriA_C"/>
    <property type="match status" value="1"/>
</dbReference>
<feature type="binding site" evidence="12">
    <location>
        <position position="479"/>
    </location>
    <ligand>
        <name>Zn(2+)</name>
        <dbReference type="ChEBI" id="CHEBI:29105"/>
        <label>2</label>
    </ligand>
</feature>
<evidence type="ECO:0000256" key="10">
    <source>
        <dbReference type="ARBA" id="ARBA00023235"/>
    </source>
</evidence>
<dbReference type="InterPro" id="IPR040498">
    <property type="entry name" value="PriA_CRR"/>
</dbReference>
<evidence type="ECO:0000256" key="7">
    <source>
        <dbReference type="ARBA" id="ARBA00022833"/>
    </source>
</evidence>
<dbReference type="GO" id="GO:0006310">
    <property type="term" value="P:DNA recombination"/>
    <property type="evidence" value="ECO:0007669"/>
    <property type="project" value="InterPro"/>
</dbReference>
<keyword evidence="10 12" id="KW-0413">Isomerase</keyword>
<dbReference type="FunFam" id="3.40.50.300:FF:000489">
    <property type="entry name" value="Primosome assembly protein PriA"/>
    <property type="match status" value="1"/>
</dbReference>
<evidence type="ECO:0000256" key="8">
    <source>
        <dbReference type="ARBA" id="ARBA00022840"/>
    </source>
</evidence>
<feature type="binding site" evidence="12">
    <location>
        <position position="497"/>
    </location>
    <ligand>
        <name>Zn(2+)</name>
        <dbReference type="ChEBI" id="CHEBI:29105"/>
        <label>2</label>
    </ligand>
</feature>
<feature type="binding site" evidence="12">
    <location>
        <position position="494"/>
    </location>
    <ligand>
        <name>Zn(2+)</name>
        <dbReference type="ChEBI" id="CHEBI:29105"/>
        <label>2</label>
    </ligand>
</feature>
<evidence type="ECO:0000256" key="1">
    <source>
        <dbReference type="ARBA" id="ARBA00022515"/>
    </source>
</evidence>
<dbReference type="GO" id="GO:0003677">
    <property type="term" value="F:DNA binding"/>
    <property type="evidence" value="ECO:0007669"/>
    <property type="project" value="UniProtKB-UniRule"/>
</dbReference>
<evidence type="ECO:0000256" key="9">
    <source>
        <dbReference type="ARBA" id="ARBA00023125"/>
    </source>
</evidence>
<comment type="function">
    <text evidence="12">Initiates the restart of stalled replication forks, which reloads the replicative helicase on sites other than the origin of replication. Recognizes and binds to abandoned replication forks and remodels them to uncover a helicase loading site. Promotes assembly of the primosome at these replication forks.</text>
</comment>
<feature type="binding site" evidence="12">
    <location>
        <position position="470"/>
    </location>
    <ligand>
        <name>Zn(2+)</name>
        <dbReference type="ChEBI" id="CHEBI:29105"/>
        <label>1</label>
    </ligand>
</feature>
<dbReference type="EMBL" id="BJZO01000066">
    <property type="protein sequence ID" value="GEO82236.1"/>
    <property type="molecule type" value="Genomic_DNA"/>
</dbReference>
<dbReference type="NCBIfam" id="NF004070">
    <property type="entry name" value="PRK05580.2-2"/>
    <property type="match status" value="1"/>
</dbReference>
<dbReference type="HAMAP" id="MF_00983">
    <property type="entry name" value="PriA"/>
    <property type="match status" value="1"/>
</dbReference>
<evidence type="ECO:0000313" key="16">
    <source>
        <dbReference type="Proteomes" id="UP000321567"/>
    </source>
</evidence>
<dbReference type="GO" id="GO:0006269">
    <property type="term" value="P:DNA replication, synthesis of primer"/>
    <property type="evidence" value="ECO:0007669"/>
    <property type="project" value="UniProtKB-KW"/>
</dbReference>
<dbReference type="SMART" id="SM00487">
    <property type="entry name" value="DEXDc"/>
    <property type="match status" value="1"/>
</dbReference>
<dbReference type="GO" id="GO:0043138">
    <property type="term" value="F:3'-5' DNA helicase activity"/>
    <property type="evidence" value="ECO:0007669"/>
    <property type="project" value="UniProtKB-EC"/>
</dbReference>
<dbReference type="InterPro" id="IPR014001">
    <property type="entry name" value="Helicase_ATP-bd"/>
</dbReference>
<dbReference type="GO" id="GO:0005524">
    <property type="term" value="F:ATP binding"/>
    <property type="evidence" value="ECO:0007669"/>
    <property type="project" value="UniProtKB-UniRule"/>
</dbReference>
<dbReference type="Pfam" id="PF00270">
    <property type="entry name" value="DEAD"/>
    <property type="match status" value="1"/>
</dbReference>
<keyword evidence="9 12" id="KW-0238">DNA-binding</keyword>
<evidence type="ECO:0000256" key="2">
    <source>
        <dbReference type="ARBA" id="ARBA00022705"/>
    </source>
</evidence>
<dbReference type="PROSITE" id="PS51192">
    <property type="entry name" value="HELICASE_ATP_BIND_1"/>
    <property type="match status" value="1"/>
</dbReference>
<evidence type="ECO:0000259" key="14">
    <source>
        <dbReference type="PROSITE" id="PS51192"/>
    </source>
</evidence>
<feature type="binding site" evidence="12">
    <location>
        <position position="467"/>
    </location>
    <ligand>
        <name>Zn(2+)</name>
        <dbReference type="ChEBI" id="CHEBI:29105"/>
        <label>1</label>
    </ligand>
</feature>
<dbReference type="Proteomes" id="UP000321567">
    <property type="component" value="Unassembled WGS sequence"/>
</dbReference>
<dbReference type="GO" id="GO:0016887">
    <property type="term" value="F:ATP hydrolysis activity"/>
    <property type="evidence" value="ECO:0007669"/>
    <property type="project" value="RHEA"/>
</dbReference>
<dbReference type="SMART" id="SM00490">
    <property type="entry name" value="HELICc"/>
    <property type="match status" value="1"/>
</dbReference>
<evidence type="ECO:0000256" key="13">
    <source>
        <dbReference type="SAM" id="MobiDB-lite"/>
    </source>
</evidence>
<evidence type="ECO:0000256" key="3">
    <source>
        <dbReference type="ARBA" id="ARBA00022723"/>
    </source>
</evidence>
<comment type="subunit">
    <text evidence="12">Component of the replication restart primosome.</text>
</comment>
<dbReference type="EC" id="5.6.2.4" evidence="12"/>
<dbReference type="GO" id="GO:0006270">
    <property type="term" value="P:DNA replication initiation"/>
    <property type="evidence" value="ECO:0007669"/>
    <property type="project" value="TreeGrafter"/>
</dbReference>
<comment type="caution">
    <text evidence="15">The sequence shown here is derived from an EMBL/GenBank/DDBJ whole genome shotgun (WGS) entry which is preliminary data.</text>
</comment>